<proteinExistence type="predicted"/>
<dbReference type="Gene3D" id="1.20.58.2190">
    <property type="match status" value="1"/>
</dbReference>
<protein>
    <recommendedName>
        <fullName evidence="2">Spermatogenesis-associated protein 2 PUB-like domain-containing protein</fullName>
    </recommendedName>
</protein>
<feature type="region of interest" description="Disordered" evidence="1">
    <location>
        <begin position="245"/>
        <end position="269"/>
    </location>
</feature>
<evidence type="ECO:0000256" key="1">
    <source>
        <dbReference type="SAM" id="MobiDB-lite"/>
    </source>
</evidence>
<feature type="compositionally biased region" description="Polar residues" evidence="1">
    <location>
        <begin position="255"/>
        <end position="269"/>
    </location>
</feature>
<evidence type="ECO:0000313" key="3">
    <source>
        <dbReference type="EMBL" id="CEK60383.1"/>
    </source>
</evidence>
<reference evidence="3" key="1">
    <citation type="submission" date="2014-12" db="EMBL/GenBank/DDBJ databases">
        <title>Insight into the proteome of Arion vulgaris.</title>
        <authorList>
            <person name="Aradska J."/>
            <person name="Bulat T."/>
            <person name="Smidak R."/>
            <person name="Sarate P."/>
            <person name="Gangsoo J."/>
            <person name="Sialana F."/>
            <person name="Bilban M."/>
            <person name="Lubec G."/>
        </authorList>
    </citation>
    <scope>NUCLEOTIDE SEQUENCE</scope>
    <source>
        <tissue evidence="3">Skin</tissue>
    </source>
</reference>
<sequence>ASLTDIDKHHLSRDIQRFITIAIKEATSRELFQNTCVLDNLKSALKQRAYENSDVLPVARAFQSLEKYFLLLVDQPWKPEFKEIKMYGGFYRTRIRSVLPNCESVFEHAGYMILPESCSLIYKGPINKSLLLLLAFDCRVGQVECETIAEHYNKVKGLSMTLSDAISNILHDDYTQDQPSWNKTNGMIMNMSPVSYVTLPPALPKRDPIVNKEGFIDSSNKNPNVRYQSEYPVYDNSTHKMSDRKFESEIAFPQKSVSRTSDFHSSTLS</sequence>
<feature type="non-terminal residue" evidence="3">
    <location>
        <position position="1"/>
    </location>
</feature>
<dbReference type="InterPro" id="IPR036339">
    <property type="entry name" value="PUB-like_dom_sf"/>
</dbReference>
<dbReference type="GO" id="GO:0005737">
    <property type="term" value="C:cytoplasm"/>
    <property type="evidence" value="ECO:0007669"/>
    <property type="project" value="TreeGrafter"/>
</dbReference>
<gene>
    <name evidence="3" type="primary">ORF39231</name>
</gene>
<feature type="domain" description="Spermatogenesis-associated protein 2 PUB-like" evidence="2">
    <location>
        <begin position="49"/>
        <end position="166"/>
    </location>
</feature>
<dbReference type="PANTHER" id="PTHR15326">
    <property type="entry name" value="SPERMATOGENESIS-ASSOCIATED PROTEIN 2/TAMOZHENNIC"/>
    <property type="match status" value="1"/>
</dbReference>
<dbReference type="EMBL" id="HACG01013518">
    <property type="protein sequence ID" value="CEK60383.1"/>
    <property type="molecule type" value="Transcribed_RNA"/>
</dbReference>
<evidence type="ECO:0000259" key="2">
    <source>
        <dbReference type="Pfam" id="PF21388"/>
    </source>
</evidence>
<dbReference type="AlphaFoldDB" id="A0A0B6YVY7"/>
<organism evidence="3">
    <name type="scientific">Arion vulgaris</name>
    <dbReference type="NCBI Taxonomy" id="1028688"/>
    <lineage>
        <taxon>Eukaryota</taxon>
        <taxon>Metazoa</taxon>
        <taxon>Spiralia</taxon>
        <taxon>Lophotrochozoa</taxon>
        <taxon>Mollusca</taxon>
        <taxon>Gastropoda</taxon>
        <taxon>Heterobranchia</taxon>
        <taxon>Euthyneura</taxon>
        <taxon>Panpulmonata</taxon>
        <taxon>Eupulmonata</taxon>
        <taxon>Stylommatophora</taxon>
        <taxon>Helicina</taxon>
        <taxon>Arionoidea</taxon>
        <taxon>Arionidae</taxon>
        <taxon>Arion</taxon>
    </lineage>
</organism>
<name>A0A0B6YVY7_9EUPU</name>
<dbReference type="PANTHER" id="PTHR15326:SF2">
    <property type="entry name" value="PROTEIN TAMOZHENNIC"/>
    <property type="match status" value="1"/>
</dbReference>
<accession>A0A0B6YVY7</accession>
<dbReference type="Pfam" id="PF21388">
    <property type="entry name" value="SPATA2_PUB-like"/>
    <property type="match status" value="1"/>
</dbReference>
<feature type="non-terminal residue" evidence="3">
    <location>
        <position position="269"/>
    </location>
</feature>
<dbReference type="InterPro" id="IPR048839">
    <property type="entry name" value="SPATA2_PUB-like"/>
</dbReference>
<dbReference type="SUPFAM" id="SSF143503">
    <property type="entry name" value="PUG domain-like"/>
    <property type="match status" value="1"/>
</dbReference>